<proteinExistence type="predicted"/>
<organism evidence="4 5">
    <name type="scientific">Hoyosella rhizosphaerae</name>
    <dbReference type="NCBI Taxonomy" id="1755582"/>
    <lineage>
        <taxon>Bacteria</taxon>
        <taxon>Bacillati</taxon>
        <taxon>Actinomycetota</taxon>
        <taxon>Actinomycetes</taxon>
        <taxon>Mycobacteriales</taxon>
        <taxon>Hoyosellaceae</taxon>
        <taxon>Hoyosella</taxon>
    </lineage>
</organism>
<name>A0A916UJI8_9ACTN</name>
<dbReference type="CDD" id="cd02440">
    <property type="entry name" value="AdoMet_MTases"/>
    <property type="match status" value="1"/>
</dbReference>
<gene>
    <name evidence="4" type="ORF">GCM10011410_30760</name>
</gene>
<keyword evidence="1 4" id="KW-0489">Methyltransferase</keyword>
<evidence type="ECO:0000256" key="2">
    <source>
        <dbReference type="ARBA" id="ARBA00022679"/>
    </source>
</evidence>
<dbReference type="EMBL" id="BMJH01000004">
    <property type="protein sequence ID" value="GGC75290.1"/>
    <property type="molecule type" value="Genomic_DNA"/>
</dbReference>
<dbReference type="PANTHER" id="PTHR43861">
    <property type="entry name" value="TRANS-ACONITATE 2-METHYLTRANSFERASE-RELATED"/>
    <property type="match status" value="1"/>
</dbReference>
<reference evidence="4" key="2">
    <citation type="submission" date="2020-09" db="EMBL/GenBank/DDBJ databases">
        <authorList>
            <person name="Sun Q."/>
            <person name="Zhou Y."/>
        </authorList>
    </citation>
    <scope>NUCLEOTIDE SEQUENCE</scope>
    <source>
        <strain evidence="4">CGMCC 1.15478</strain>
    </source>
</reference>
<dbReference type="InterPro" id="IPR029063">
    <property type="entry name" value="SAM-dependent_MTases_sf"/>
</dbReference>
<reference evidence="4" key="1">
    <citation type="journal article" date="2014" name="Int. J. Syst. Evol. Microbiol.">
        <title>Complete genome sequence of Corynebacterium casei LMG S-19264T (=DSM 44701T), isolated from a smear-ripened cheese.</title>
        <authorList>
            <consortium name="US DOE Joint Genome Institute (JGI-PGF)"/>
            <person name="Walter F."/>
            <person name="Albersmeier A."/>
            <person name="Kalinowski J."/>
            <person name="Ruckert C."/>
        </authorList>
    </citation>
    <scope>NUCLEOTIDE SEQUENCE</scope>
    <source>
        <strain evidence="4">CGMCC 1.15478</strain>
    </source>
</reference>
<dbReference type="PANTHER" id="PTHR43861:SF1">
    <property type="entry name" value="TRANS-ACONITATE 2-METHYLTRANSFERASE"/>
    <property type="match status" value="1"/>
</dbReference>
<dbReference type="AlphaFoldDB" id="A0A916UJI8"/>
<dbReference type="SUPFAM" id="SSF53335">
    <property type="entry name" value="S-adenosyl-L-methionine-dependent methyltransferases"/>
    <property type="match status" value="1"/>
</dbReference>
<accession>A0A916UJI8</accession>
<sequence>MDRIQAAYGARASEYASVLGRVDQMHPCDVALISSWGAGVCGPILDAGCGPGHWTDLLHQANRDVTGIDVVPEFIASARREFPGVRYELMDMAQMPFPDGSFGGVMAWYSMIHLDREAATNLVESFYQLLGDGGSVLLGFFVGAHLESFPHAITDANYWDVDKTCDLLCAGGFRIDEVHTRRSQSHRTHGAIVATKPC</sequence>
<evidence type="ECO:0000256" key="1">
    <source>
        <dbReference type="ARBA" id="ARBA00022603"/>
    </source>
</evidence>
<comment type="caution">
    <text evidence="4">The sequence shown here is derived from an EMBL/GenBank/DDBJ whole genome shotgun (WGS) entry which is preliminary data.</text>
</comment>
<keyword evidence="5" id="KW-1185">Reference proteome</keyword>
<evidence type="ECO:0000313" key="5">
    <source>
        <dbReference type="Proteomes" id="UP000641514"/>
    </source>
</evidence>
<dbReference type="Proteomes" id="UP000641514">
    <property type="component" value="Unassembled WGS sequence"/>
</dbReference>
<dbReference type="GO" id="GO:0032259">
    <property type="term" value="P:methylation"/>
    <property type="evidence" value="ECO:0007669"/>
    <property type="project" value="UniProtKB-KW"/>
</dbReference>
<dbReference type="InterPro" id="IPR041698">
    <property type="entry name" value="Methyltransf_25"/>
</dbReference>
<feature type="domain" description="Methyltransferase" evidence="3">
    <location>
        <begin position="44"/>
        <end position="134"/>
    </location>
</feature>
<keyword evidence="2" id="KW-0808">Transferase</keyword>
<dbReference type="Gene3D" id="3.40.50.150">
    <property type="entry name" value="Vaccinia Virus protein VP39"/>
    <property type="match status" value="1"/>
</dbReference>
<evidence type="ECO:0000259" key="3">
    <source>
        <dbReference type="Pfam" id="PF13649"/>
    </source>
</evidence>
<evidence type="ECO:0000313" key="4">
    <source>
        <dbReference type="EMBL" id="GGC75290.1"/>
    </source>
</evidence>
<dbReference type="Pfam" id="PF13649">
    <property type="entry name" value="Methyltransf_25"/>
    <property type="match status" value="1"/>
</dbReference>
<dbReference type="GO" id="GO:0008168">
    <property type="term" value="F:methyltransferase activity"/>
    <property type="evidence" value="ECO:0007669"/>
    <property type="project" value="UniProtKB-KW"/>
</dbReference>
<protein>
    <submittedName>
        <fullName evidence="4">Methyltransferase</fullName>
    </submittedName>
</protein>